<dbReference type="EMBL" id="JALP01000077">
    <property type="protein sequence ID" value="THG91339.1"/>
    <property type="molecule type" value="Genomic_DNA"/>
</dbReference>
<dbReference type="PRINTS" id="PR00039">
    <property type="entry name" value="HTHLYSR"/>
</dbReference>
<evidence type="ECO:0000256" key="4">
    <source>
        <dbReference type="ARBA" id="ARBA00023163"/>
    </source>
</evidence>
<evidence type="ECO:0000256" key="1">
    <source>
        <dbReference type="ARBA" id="ARBA00009437"/>
    </source>
</evidence>
<dbReference type="InterPro" id="IPR000847">
    <property type="entry name" value="LysR_HTH_N"/>
</dbReference>
<evidence type="ECO:0000259" key="5">
    <source>
        <dbReference type="PROSITE" id="PS50931"/>
    </source>
</evidence>
<reference evidence="7 9" key="2">
    <citation type="submission" date="2014-01" db="EMBL/GenBank/DDBJ databases">
        <title>Draft genome sequencing of Bacillus alcalophilus CGMCC 1.3604.</title>
        <authorList>
            <person name="Yang J."/>
            <person name="Diao L."/>
            <person name="Yang S."/>
        </authorList>
    </citation>
    <scope>NUCLEOTIDE SEQUENCE [LARGE SCALE GENOMIC DNA]</scope>
    <source>
        <strain evidence="7 9">CGMCC 1.3604</strain>
    </source>
</reference>
<dbReference type="SUPFAM" id="SSF53850">
    <property type="entry name" value="Periplasmic binding protein-like II"/>
    <property type="match status" value="1"/>
</dbReference>
<dbReference type="InterPro" id="IPR036388">
    <property type="entry name" value="WH-like_DNA-bd_sf"/>
</dbReference>
<dbReference type="SUPFAM" id="SSF46785">
    <property type="entry name" value="Winged helix' DNA-binding domain"/>
    <property type="match status" value="1"/>
</dbReference>
<evidence type="ECO:0000313" key="7">
    <source>
        <dbReference type="EMBL" id="THG91339.1"/>
    </source>
</evidence>
<dbReference type="GO" id="GO:0005829">
    <property type="term" value="C:cytosol"/>
    <property type="evidence" value="ECO:0007669"/>
    <property type="project" value="TreeGrafter"/>
</dbReference>
<dbReference type="GO" id="GO:0003677">
    <property type="term" value="F:DNA binding"/>
    <property type="evidence" value="ECO:0007669"/>
    <property type="project" value="UniProtKB-KW"/>
</dbReference>
<dbReference type="Gene3D" id="1.10.10.10">
    <property type="entry name" value="Winged helix-like DNA-binding domain superfamily/Winged helix DNA-binding domain"/>
    <property type="match status" value="1"/>
</dbReference>
<dbReference type="InterPro" id="IPR050950">
    <property type="entry name" value="HTH-type_LysR_regulators"/>
</dbReference>
<comment type="caution">
    <text evidence="6">The sequence shown here is derived from an EMBL/GenBank/DDBJ whole genome shotgun (WGS) entry which is preliminary data.</text>
</comment>
<keyword evidence="8" id="KW-1185">Reference proteome</keyword>
<organism evidence="6 8">
    <name type="scientific">Alkalihalobacillus alcalophilus ATCC 27647 = CGMCC 1.3604</name>
    <dbReference type="NCBI Taxonomy" id="1218173"/>
    <lineage>
        <taxon>Bacteria</taxon>
        <taxon>Bacillati</taxon>
        <taxon>Bacillota</taxon>
        <taxon>Bacilli</taxon>
        <taxon>Bacillales</taxon>
        <taxon>Bacillaceae</taxon>
        <taxon>Alkalihalobacillus</taxon>
    </lineage>
</organism>
<name>A0A094YUD8_ALKAL</name>
<dbReference type="InterPro" id="IPR005119">
    <property type="entry name" value="LysR_subst-bd"/>
</dbReference>
<accession>A0A094YUD8</accession>
<reference evidence="6 8" key="1">
    <citation type="journal article" date="2014" name="Genome Announc.">
        <title>Draft Genome Sequence of Bacillus alcalophilus AV1934, a Classic Alkaliphile Isolated from Human Feces in 1934.</title>
        <authorList>
            <person name="Attie O."/>
            <person name="Jayaprakash A."/>
            <person name="Shah H."/>
            <person name="Paulsen I.T."/>
            <person name="Morino M."/>
            <person name="Takahashi Y."/>
            <person name="Narumi I."/>
            <person name="Sachidanandam R."/>
            <person name="Satoh K."/>
            <person name="Ito M."/>
            <person name="Krulwich T.A."/>
        </authorList>
    </citation>
    <scope>NUCLEOTIDE SEQUENCE [LARGE SCALE GENOMIC DNA]</scope>
    <source>
        <strain evidence="6 8">AV1934</strain>
    </source>
</reference>
<dbReference type="eggNOG" id="COG0583">
    <property type="taxonomic scope" value="Bacteria"/>
</dbReference>
<dbReference type="Pfam" id="PF03466">
    <property type="entry name" value="LysR_substrate"/>
    <property type="match status" value="1"/>
</dbReference>
<protein>
    <recommendedName>
        <fullName evidence="5">HTH lysR-type domain-containing protein</fullName>
    </recommendedName>
</protein>
<evidence type="ECO:0000256" key="2">
    <source>
        <dbReference type="ARBA" id="ARBA00023015"/>
    </source>
</evidence>
<feature type="domain" description="HTH lysR-type" evidence="5">
    <location>
        <begin position="1"/>
        <end position="58"/>
    </location>
</feature>
<dbReference type="EMBL" id="ALPT02000036">
    <property type="protein sequence ID" value="KGA97117.1"/>
    <property type="molecule type" value="Genomic_DNA"/>
</dbReference>
<dbReference type="STRING" id="1218173.BALCAV_0211885"/>
<comment type="similarity">
    <text evidence="1">Belongs to the LysR transcriptional regulatory family.</text>
</comment>
<gene>
    <name evidence="7" type="ORF">AJ85_05550</name>
    <name evidence="6" type="ORF">BALCAV_0211885</name>
</gene>
<dbReference type="CDD" id="cd08438">
    <property type="entry name" value="PBP2_CidR"/>
    <property type="match status" value="1"/>
</dbReference>
<dbReference type="RefSeq" id="WP_004427167.1">
    <property type="nucleotide sequence ID" value="NZ_ALPT02000036.1"/>
</dbReference>
<dbReference type="Proteomes" id="UP000297014">
    <property type="component" value="Unassembled WGS sequence"/>
</dbReference>
<dbReference type="AlphaFoldDB" id="A0A094YUD8"/>
<dbReference type="OrthoDB" id="9803735at2"/>
<dbReference type="FunFam" id="1.10.10.10:FF:000001">
    <property type="entry name" value="LysR family transcriptional regulator"/>
    <property type="match status" value="1"/>
</dbReference>
<dbReference type="GO" id="GO:0003700">
    <property type="term" value="F:DNA-binding transcription factor activity"/>
    <property type="evidence" value="ECO:0007669"/>
    <property type="project" value="InterPro"/>
</dbReference>
<dbReference type="Gene3D" id="3.40.190.290">
    <property type="match status" value="1"/>
</dbReference>
<evidence type="ECO:0000313" key="9">
    <source>
        <dbReference type="Proteomes" id="UP000297014"/>
    </source>
</evidence>
<sequence length="299" mass="34281">MDIKQVRCFLEVCSQLSFSRASQKLHLSQSALSKIIQSMEEELGIKLFDRSTRHLYITDEGKAIIPYARKLLLKMEDFMKVASEQYQTTTGHVKFGLPPVIGSSFFPSVIAQFRKAYPGIELEIVEEGSRIVEQKLLDGQLDVGVAILPLDKEKFEVKPIIERKLKLVLPNHHRFALQEAVNLNDLKDEEFLMFSRGFSLYDRVRDACIQAGFEPIVVQESSQWDFMIKMVSVGNGICVLPETVCEHVHLYNCTAVDLIEPVIEWNLALIRRKDSYLFSAMKTWMEFVSVSLKNQQENT</sequence>
<dbReference type="InterPro" id="IPR036390">
    <property type="entry name" value="WH_DNA-bd_sf"/>
</dbReference>
<dbReference type="Pfam" id="PF00126">
    <property type="entry name" value="HTH_1"/>
    <property type="match status" value="1"/>
</dbReference>
<proteinExistence type="inferred from homology"/>
<keyword evidence="4" id="KW-0804">Transcription</keyword>
<keyword evidence="3" id="KW-0238">DNA-binding</keyword>
<keyword evidence="2" id="KW-0805">Transcription regulation</keyword>
<dbReference type="Proteomes" id="UP000002754">
    <property type="component" value="Unassembled WGS sequence"/>
</dbReference>
<evidence type="ECO:0000256" key="3">
    <source>
        <dbReference type="ARBA" id="ARBA00023125"/>
    </source>
</evidence>
<dbReference type="PANTHER" id="PTHR30419">
    <property type="entry name" value="HTH-TYPE TRANSCRIPTIONAL REGULATOR YBHD"/>
    <property type="match status" value="1"/>
</dbReference>
<dbReference type="PROSITE" id="PS50931">
    <property type="entry name" value="HTH_LYSR"/>
    <property type="match status" value="1"/>
</dbReference>
<evidence type="ECO:0000313" key="8">
    <source>
        <dbReference type="Proteomes" id="UP000002754"/>
    </source>
</evidence>
<evidence type="ECO:0000313" key="6">
    <source>
        <dbReference type="EMBL" id="KGA97117.1"/>
    </source>
</evidence>
<dbReference type="PANTHER" id="PTHR30419:SF8">
    <property type="entry name" value="NITROGEN ASSIMILATION TRANSCRIPTIONAL ACTIVATOR-RELATED"/>
    <property type="match status" value="1"/>
</dbReference>